<dbReference type="OrthoDB" id="3365249at2"/>
<dbReference type="AlphaFoldDB" id="A0A317DL48"/>
<reference evidence="2 3" key="1">
    <citation type="submission" date="2018-05" db="EMBL/GenBank/DDBJ databases">
        <title>Micromonosporas from Atacama Desert.</title>
        <authorList>
            <person name="Carro L."/>
            <person name="Golinska P."/>
            <person name="Klenk H.-P."/>
            <person name="Goodfellow M."/>
        </authorList>
    </citation>
    <scope>NUCLEOTIDE SEQUENCE [LARGE SCALE GENOMIC DNA]</scope>
    <source>
        <strain evidence="2 3">4G51</strain>
    </source>
</reference>
<gene>
    <name evidence="2" type="ORF">DKT69_11365</name>
</gene>
<dbReference type="Proteomes" id="UP000246050">
    <property type="component" value="Unassembled WGS sequence"/>
</dbReference>
<organism evidence="2 3">
    <name type="scientific">Micromonospora sicca</name>
    <dbReference type="NCBI Taxonomy" id="2202420"/>
    <lineage>
        <taxon>Bacteria</taxon>
        <taxon>Bacillati</taxon>
        <taxon>Actinomycetota</taxon>
        <taxon>Actinomycetes</taxon>
        <taxon>Micromonosporales</taxon>
        <taxon>Micromonosporaceae</taxon>
        <taxon>Micromonospora</taxon>
    </lineage>
</organism>
<evidence type="ECO:0000313" key="2">
    <source>
        <dbReference type="EMBL" id="PWR15347.1"/>
    </source>
</evidence>
<proteinExistence type="predicted"/>
<feature type="coiled-coil region" evidence="1">
    <location>
        <begin position="4"/>
        <end position="31"/>
    </location>
</feature>
<name>A0A317DL48_9ACTN</name>
<sequence length="264" mass="28484">MTDASSLESTLAAAERQADAALKVLATATAQLRKARTAAKAGQLRDLRKATSAAESLAADFVAAAADLRTAFDIDEQGYLSSGEYTTELLAAAEAAGVAMYEEDDQLMCYPSLVRVLVADASVEVDKVRERRLRPSVLVGVLAAAQQRAPRFKPEPFLDSLCAAYELVVAEAGKSPDAVVRLVDVWRVLTMLPGQAKEYTKQEFARDLYLLDQSGVTATARSARQLRWSASTGTKTSGVLTTVARSGQRQRYWGVSFTKAEADR</sequence>
<evidence type="ECO:0000256" key="1">
    <source>
        <dbReference type="SAM" id="Coils"/>
    </source>
</evidence>
<dbReference type="RefSeq" id="WP_109801527.1">
    <property type="nucleotide sequence ID" value="NZ_QGKS01000187.1"/>
</dbReference>
<keyword evidence="1" id="KW-0175">Coiled coil</keyword>
<comment type="caution">
    <text evidence="2">The sequence shown here is derived from an EMBL/GenBank/DDBJ whole genome shotgun (WGS) entry which is preliminary data.</text>
</comment>
<dbReference type="EMBL" id="QGKS01000187">
    <property type="protein sequence ID" value="PWR15347.1"/>
    <property type="molecule type" value="Genomic_DNA"/>
</dbReference>
<protein>
    <submittedName>
        <fullName evidence="2">Uncharacterized protein</fullName>
    </submittedName>
</protein>
<accession>A0A317DL48</accession>
<evidence type="ECO:0000313" key="3">
    <source>
        <dbReference type="Proteomes" id="UP000246050"/>
    </source>
</evidence>